<reference evidence="1 2" key="1">
    <citation type="submission" date="2024-05" db="EMBL/GenBank/DDBJ databases">
        <title>Genome sequencing and assembly of Indian major carp, Cirrhinus mrigala (Hamilton, 1822).</title>
        <authorList>
            <person name="Mohindra V."/>
            <person name="Chowdhury L.M."/>
            <person name="Lal K."/>
            <person name="Jena J.K."/>
        </authorList>
    </citation>
    <scope>NUCLEOTIDE SEQUENCE [LARGE SCALE GENOMIC DNA]</scope>
    <source>
        <strain evidence="1">CM1030</strain>
        <tissue evidence="1">Blood</tissue>
    </source>
</reference>
<evidence type="ECO:0000313" key="2">
    <source>
        <dbReference type="Proteomes" id="UP001529510"/>
    </source>
</evidence>
<keyword evidence="2" id="KW-1185">Reference proteome</keyword>
<comment type="caution">
    <text evidence="1">The sequence shown here is derived from an EMBL/GenBank/DDBJ whole genome shotgun (WGS) entry which is preliminary data.</text>
</comment>
<accession>A0ABD0NP86</accession>
<dbReference type="SUPFAM" id="SSF56300">
    <property type="entry name" value="Metallo-dependent phosphatases"/>
    <property type="match status" value="1"/>
</dbReference>
<dbReference type="AlphaFoldDB" id="A0ABD0NP86"/>
<gene>
    <name evidence="1" type="ORF">M9458_039507</name>
</gene>
<dbReference type="Proteomes" id="UP001529510">
    <property type="component" value="Unassembled WGS sequence"/>
</dbReference>
<dbReference type="Gene3D" id="3.60.21.10">
    <property type="match status" value="1"/>
</dbReference>
<protein>
    <submittedName>
        <fullName evidence="1">Uncharacterized protein</fullName>
    </submittedName>
</protein>
<organism evidence="1 2">
    <name type="scientific">Cirrhinus mrigala</name>
    <name type="common">Mrigala</name>
    <dbReference type="NCBI Taxonomy" id="683832"/>
    <lineage>
        <taxon>Eukaryota</taxon>
        <taxon>Metazoa</taxon>
        <taxon>Chordata</taxon>
        <taxon>Craniata</taxon>
        <taxon>Vertebrata</taxon>
        <taxon>Euteleostomi</taxon>
        <taxon>Actinopterygii</taxon>
        <taxon>Neopterygii</taxon>
        <taxon>Teleostei</taxon>
        <taxon>Ostariophysi</taxon>
        <taxon>Cypriniformes</taxon>
        <taxon>Cyprinidae</taxon>
        <taxon>Labeoninae</taxon>
        <taxon>Labeonini</taxon>
        <taxon>Cirrhinus</taxon>
    </lineage>
</organism>
<dbReference type="EMBL" id="JAMKFB020000020">
    <property type="protein sequence ID" value="KAL0163754.1"/>
    <property type="molecule type" value="Genomic_DNA"/>
</dbReference>
<feature type="non-terminal residue" evidence="1">
    <location>
        <position position="1"/>
    </location>
</feature>
<dbReference type="InterPro" id="IPR029052">
    <property type="entry name" value="Metallo-depent_PP-like"/>
</dbReference>
<sequence>PPPSTEVPAGPYPFMVQSDDGRKVPVVQAYAFGKYLGILKVTFDSNGNVLDSSGNPFLLDNSTVPGKKTLNLDTN</sequence>
<proteinExistence type="predicted"/>
<name>A0ABD0NP86_CIRMR</name>
<evidence type="ECO:0000313" key="1">
    <source>
        <dbReference type="EMBL" id="KAL0163754.1"/>
    </source>
</evidence>